<dbReference type="Proteomes" id="UP000290657">
    <property type="component" value="Unassembled WGS sequence"/>
</dbReference>
<dbReference type="EMBL" id="PDKN01000010">
    <property type="protein sequence ID" value="RXJ54416.1"/>
    <property type="molecule type" value="Genomic_DNA"/>
</dbReference>
<evidence type="ECO:0008006" key="3">
    <source>
        <dbReference type="Google" id="ProtNLM"/>
    </source>
</evidence>
<gene>
    <name evidence="1" type="ORF">CRV04_11520</name>
</gene>
<dbReference type="PANTHER" id="PTHR43861:SF6">
    <property type="entry name" value="METHYLTRANSFERASE TYPE 11"/>
    <property type="match status" value="1"/>
</dbReference>
<dbReference type="Pfam" id="PF13489">
    <property type="entry name" value="Methyltransf_23"/>
    <property type="match status" value="1"/>
</dbReference>
<reference evidence="1 2" key="1">
    <citation type="submission" date="2017-10" db="EMBL/GenBank/DDBJ databases">
        <title>Genomics of the genus Arcobacter.</title>
        <authorList>
            <person name="Perez-Cataluna A."/>
            <person name="Figueras M.J."/>
        </authorList>
    </citation>
    <scope>NUCLEOTIDE SEQUENCE [LARGE SCALE GENOMIC DNA]</scope>
    <source>
        <strain evidence="1 2">CECT 8987</strain>
    </source>
</reference>
<dbReference type="SUPFAM" id="SSF53335">
    <property type="entry name" value="S-adenosyl-L-methionine-dependent methyltransferases"/>
    <property type="match status" value="1"/>
</dbReference>
<protein>
    <recommendedName>
        <fullName evidence="3">Class I SAM-dependent methyltransferase</fullName>
    </recommendedName>
</protein>
<keyword evidence="2" id="KW-1185">Reference proteome</keyword>
<dbReference type="PANTHER" id="PTHR43861">
    <property type="entry name" value="TRANS-ACONITATE 2-METHYLTRANSFERASE-RELATED"/>
    <property type="match status" value="1"/>
</dbReference>
<dbReference type="InterPro" id="IPR029063">
    <property type="entry name" value="SAM-dependent_MTases_sf"/>
</dbReference>
<evidence type="ECO:0000313" key="2">
    <source>
        <dbReference type="Proteomes" id="UP000290657"/>
    </source>
</evidence>
<dbReference type="Gene3D" id="3.40.50.150">
    <property type="entry name" value="Vaccinia Virus protein VP39"/>
    <property type="match status" value="1"/>
</dbReference>
<organism evidence="1 2">
    <name type="scientific">Candidatus Marinarcus aquaticus</name>
    <dbReference type="NCBI Taxonomy" id="2044504"/>
    <lineage>
        <taxon>Bacteria</taxon>
        <taxon>Pseudomonadati</taxon>
        <taxon>Campylobacterota</taxon>
        <taxon>Epsilonproteobacteria</taxon>
        <taxon>Campylobacterales</taxon>
        <taxon>Arcobacteraceae</taxon>
        <taxon>Candidatus Marinarcus</taxon>
    </lineage>
</organism>
<evidence type="ECO:0000313" key="1">
    <source>
        <dbReference type="EMBL" id="RXJ54416.1"/>
    </source>
</evidence>
<dbReference type="AlphaFoldDB" id="A0A4V1LNM9"/>
<name>A0A4V1LNM9_9BACT</name>
<proteinExistence type="predicted"/>
<sequence length="304" mass="35507">MYQNIEYLKIKIYESSSFQKKKLELFFESRESTFLDEFELFLKDYIMYLNKNNMTIEYGIDAYLKMVNDMFKSQVKFMRTGKYPVSKTSEAIDNVYNDKKEMLSYMIGLALSQYLWSTHYEMFNHLKDELEKNKKSIKNYLEIGPGHGLFLKNAIDILDKDTTMTAIDISPISLEISKSIIEYFYSSKNIEFINEDMLKLELDSNCDFIVMGEVIEHVETPELLLKKVSRLLSQNGKAFLSTCVNCPAIDHVYHFHTVDEIRNMFSKCGLEIVSEKVLPVENLPMCEIVDKKITINYSAIVKRA</sequence>
<comment type="caution">
    <text evidence="1">The sequence shown here is derived from an EMBL/GenBank/DDBJ whole genome shotgun (WGS) entry which is preliminary data.</text>
</comment>
<accession>A0A4V1LNM9</accession>
<dbReference type="CDD" id="cd02440">
    <property type="entry name" value="AdoMet_MTases"/>
    <property type="match status" value="1"/>
</dbReference>